<dbReference type="PANTHER" id="PTHR40051:SF1">
    <property type="entry name" value="YOLD-LIKE FAMILY PROTEIN"/>
    <property type="match status" value="1"/>
</dbReference>
<keyword evidence="2" id="KW-1185">Reference proteome</keyword>
<accession>W4EV84</accession>
<evidence type="ECO:0000313" key="1">
    <source>
        <dbReference type="EMBL" id="ETT84154.1"/>
    </source>
</evidence>
<dbReference type="Pfam" id="PF08863">
    <property type="entry name" value="YolD"/>
    <property type="match status" value="1"/>
</dbReference>
<dbReference type="eggNOG" id="ENOG50334P5">
    <property type="taxonomic scope" value="Bacteria"/>
</dbReference>
<evidence type="ECO:0008006" key="3">
    <source>
        <dbReference type="Google" id="ProtNLM"/>
    </source>
</evidence>
<proteinExistence type="predicted"/>
<name>W4EV84_9BACL</name>
<dbReference type="EMBL" id="ASQA01000028">
    <property type="protein sequence ID" value="ETT84154.1"/>
    <property type="molecule type" value="Genomic_DNA"/>
</dbReference>
<comment type="caution">
    <text evidence="1">The sequence shown here is derived from an EMBL/GenBank/DDBJ whole genome shotgun (WGS) entry which is preliminary data.</text>
</comment>
<organism evidence="1 2">
    <name type="scientific">Viridibacillus arenosi FSL R5-213</name>
    <dbReference type="NCBI Taxonomy" id="1227360"/>
    <lineage>
        <taxon>Bacteria</taxon>
        <taxon>Bacillati</taxon>
        <taxon>Bacillota</taxon>
        <taxon>Bacilli</taxon>
        <taxon>Bacillales</taxon>
        <taxon>Caryophanaceae</taxon>
        <taxon>Viridibacillus</taxon>
    </lineage>
</organism>
<dbReference type="InterPro" id="IPR014962">
    <property type="entry name" value="YolD"/>
</dbReference>
<evidence type="ECO:0000313" key="2">
    <source>
        <dbReference type="Proteomes" id="UP000019062"/>
    </source>
</evidence>
<dbReference type="RefSeq" id="WP_038185388.1">
    <property type="nucleotide sequence ID" value="NZ_ASQA01000028.1"/>
</dbReference>
<reference evidence="1 2" key="1">
    <citation type="journal article" date="2014" name="BMC Genomics">
        <title>Genomic comparison of sporeforming bacilli isolated from milk.</title>
        <authorList>
            <person name="Moreno Switt A.I."/>
            <person name="Andrus A.D."/>
            <person name="Ranieri M.L."/>
            <person name="Orsi R.H."/>
            <person name="Ivy R."/>
            <person name="den Bakker H.C."/>
            <person name="Martin N.H."/>
            <person name="Wiedmann M."/>
            <person name="Boor K.J."/>
        </authorList>
    </citation>
    <scope>NUCLEOTIDE SEQUENCE [LARGE SCALE GENOMIC DNA]</scope>
    <source>
        <strain evidence="1 2">FSL R5-213</strain>
    </source>
</reference>
<sequence>MMSKEEFAERRYQVFESAKLKDRANKWAMAMMMTEHVDLIKKEIEQQKFIEKPMLEVWELQGIQEDLETSIQTKCDADIKIWKDGQFEVYRGGINKINENTRQIYYSDPFGKSCGPINLDSIVDIEPVEYIEF</sequence>
<dbReference type="PANTHER" id="PTHR40051">
    <property type="entry name" value="IG HYPOTHETICAL 15966"/>
    <property type="match status" value="1"/>
</dbReference>
<dbReference type="AlphaFoldDB" id="W4EV84"/>
<gene>
    <name evidence="1" type="ORF">C176_12338</name>
</gene>
<dbReference type="Proteomes" id="UP000019062">
    <property type="component" value="Unassembled WGS sequence"/>
</dbReference>
<protein>
    <recommendedName>
        <fullName evidence="3">YolD-like protein</fullName>
    </recommendedName>
</protein>